<evidence type="ECO:0000256" key="1">
    <source>
        <dbReference type="SAM" id="Phobius"/>
    </source>
</evidence>
<organism evidence="3 4">
    <name type="scientific">Qipengyuania gelatinilytica</name>
    <dbReference type="NCBI Taxonomy" id="2867231"/>
    <lineage>
        <taxon>Bacteria</taxon>
        <taxon>Pseudomonadati</taxon>
        <taxon>Pseudomonadota</taxon>
        <taxon>Alphaproteobacteria</taxon>
        <taxon>Sphingomonadales</taxon>
        <taxon>Erythrobacteraceae</taxon>
        <taxon>Qipengyuania</taxon>
    </lineage>
</organism>
<keyword evidence="3" id="KW-0378">Hydrolase</keyword>
<gene>
    <name evidence="3" type="ORF">K3136_09890</name>
</gene>
<keyword evidence="1" id="KW-0812">Transmembrane</keyword>
<evidence type="ECO:0000313" key="4">
    <source>
        <dbReference type="Proteomes" id="UP000824321"/>
    </source>
</evidence>
<feature type="transmembrane region" description="Helical" evidence="1">
    <location>
        <begin position="28"/>
        <end position="47"/>
    </location>
</feature>
<dbReference type="InterPro" id="IPR000045">
    <property type="entry name" value="Prepilin_IV_endopep_pep"/>
</dbReference>
<sequence length="153" mass="16261">MALTSIWLAVLGATSGLGALLDAFTRKLPNWLCIAMAIAGLTFGFLLDGWTGLGLHALHGVLAFGIGFLLFSWGVFGGGDGKFYAASATFFPATKVLMLFVAMTFAGFVLALVWFAAKRGFKVRQRSQDDFAKLPYGIAIAIGSIALAIYTLQ</sequence>
<keyword evidence="1" id="KW-1133">Transmembrane helix</keyword>
<evidence type="ECO:0000313" key="3">
    <source>
        <dbReference type="EMBL" id="QZD94404.1"/>
    </source>
</evidence>
<feature type="transmembrane region" description="Helical" evidence="1">
    <location>
        <begin position="54"/>
        <end position="76"/>
    </location>
</feature>
<dbReference type="EMBL" id="CP081294">
    <property type="protein sequence ID" value="QZD94404.1"/>
    <property type="molecule type" value="Genomic_DNA"/>
</dbReference>
<proteinExistence type="predicted"/>
<feature type="transmembrane region" description="Helical" evidence="1">
    <location>
        <begin position="96"/>
        <end position="115"/>
    </location>
</feature>
<dbReference type="GO" id="GO:0004190">
    <property type="term" value="F:aspartic-type endopeptidase activity"/>
    <property type="evidence" value="ECO:0007669"/>
    <property type="project" value="UniProtKB-EC"/>
</dbReference>
<protein>
    <submittedName>
        <fullName evidence="3">Prepilin peptidase</fullName>
        <ecNumber evidence="3">3.4.23.43</ecNumber>
    </submittedName>
</protein>
<dbReference type="Gene3D" id="1.20.120.1220">
    <property type="match status" value="1"/>
</dbReference>
<accession>A0ABX8ZZT0</accession>
<feature type="transmembrane region" description="Helical" evidence="1">
    <location>
        <begin position="136"/>
        <end position="152"/>
    </location>
</feature>
<dbReference type="EC" id="3.4.23.43" evidence="3"/>
<keyword evidence="4" id="KW-1185">Reference proteome</keyword>
<evidence type="ECO:0000259" key="2">
    <source>
        <dbReference type="Pfam" id="PF01478"/>
    </source>
</evidence>
<dbReference type="RefSeq" id="WP_221430150.1">
    <property type="nucleotide sequence ID" value="NZ_CP081294.1"/>
</dbReference>
<dbReference type="Proteomes" id="UP000824321">
    <property type="component" value="Chromosome"/>
</dbReference>
<reference evidence="3 4" key="1">
    <citation type="submission" date="2021-08" db="EMBL/GenBank/DDBJ databases">
        <title>Comparative Genomics Analysis of the Genus Qipengyuania Reveals Extensive Genetic Diversity and Metabolic Versatility, Including the Description of Fifteen Novel Species.</title>
        <authorList>
            <person name="Liu Y."/>
        </authorList>
    </citation>
    <scope>NUCLEOTIDE SEQUENCE [LARGE SCALE GENOMIC DNA]</scope>
    <source>
        <strain evidence="3 4">1NDH1</strain>
    </source>
</reference>
<dbReference type="Pfam" id="PF01478">
    <property type="entry name" value="Peptidase_A24"/>
    <property type="match status" value="1"/>
</dbReference>
<feature type="domain" description="Prepilin type IV endopeptidase peptidase" evidence="2">
    <location>
        <begin position="13"/>
        <end position="112"/>
    </location>
</feature>
<keyword evidence="1" id="KW-0472">Membrane</keyword>
<name>A0ABX8ZZT0_9SPHN</name>